<dbReference type="PROSITE" id="PS50297">
    <property type="entry name" value="ANK_REP_REGION"/>
    <property type="match status" value="5"/>
</dbReference>
<keyword evidence="4" id="KW-1185">Reference proteome</keyword>
<evidence type="ECO:0000256" key="3">
    <source>
        <dbReference type="PROSITE-ProRule" id="PRU00023"/>
    </source>
</evidence>
<feature type="repeat" description="ANK" evidence="3">
    <location>
        <begin position="283"/>
        <end position="304"/>
    </location>
</feature>
<feature type="repeat" description="ANK" evidence="3">
    <location>
        <begin position="599"/>
        <end position="631"/>
    </location>
</feature>
<dbReference type="PANTHER" id="PTHR24198:SF165">
    <property type="entry name" value="ANKYRIN REPEAT-CONTAINING PROTEIN-RELATED"/>
    <property type="match status" value="1"/>
</dbReference>
<sequence length="807" mass="92393">MLKKKYTIGISDRILVVKNSWIEEKYSENILDVDTNASCVVDDVSNKINLMNIRKLDTVYEETRLPIKQVQFQDDFNHFESSGESTKTTKSDICCYCLNKAKNHDIKECIGRTTDDNGDLEITHNSRTLSLGTMGVSLMNINENQIHERKEKFIRSLIIEIADGNLSSVKKFIKECRIKVDDHCPQDIPILFYAIKYDRATILDYILSKNADLYQEAPRQRNILHFTVRYNRIKSMKIITRYITNILQKGKKNKGIISYIFSRRGKSNSINKLIALAKRKDADGNTPLHLACRHTNSDMLHRLLLLYFKIMEDSNDLIEVFQAKNNDNETMLHVAASSRNAEAIFILFEKMKDIYSSVGSNKKSEDIPKWLKDSFIQMISWNNLNGENILFKLCKSSCFCHRNVEEYDKNKSLTFMTKSSKQLEDTLNNDDKEHCENCFITMATFIKIILKYYPETFKTYDNYGRNLLSAAAVYGNLSLLKQLMELVHLDPHETDQHNRTPLHHASSRGYISVVKYLAEKCHVNICLKDDHGLTALHYATIKEHCDIIQILLLANRKCDAKNSYGHTSLMWAVINGCLKALEKLIFLDPYHCKKEFDFDGFNAVHLAIKYGQVKALKLLLDNGWSASTKTLNGLSVIQVAIRTNSINMLEILLNDFIPLDEVDEHGNSILHTAASNKKYLPILEYLLKRVDIQYSILNCVNNEGLTPINYAASNGCTGAFKLFLNYGADVHIQDNNGYNAFMKAAKNKIWSIFALTGNYRFNFNALNEIENKTLLDYVLENSNFPIAMGLRRQGGRTAEEIKGGMCN</sequence>
<dbReference type="Pfam" id="PF13857">
    <property type="entry name" value="Ank_5"/>
    <property type="match status" value="1"/>
</dbReference>
<dbReference type="SUPFAM" id="SSF48403">
    <property type="entry name" value="Ankyrin repeat"/>
    <property type="match status" value="2"/>
</dbReference>
<dbReference type="InterPro" id="IPR002110">
    <property type="entry name" value="Ankyrin_rpt"/>
</dbReference>
<dbReference type="SMART" id="SM00248">
    <property type="entry name" value="ANK"/>
    <property type="match status" value="12"/>
</dbReference>
<keyword evidence="2 3" id="KW-0040">ANK repeat</keyword>
<evidence type="ECO:0000256" key="2">
    <source>
        <dbReference type="ARBA" id="ARBA00023043"/>
    </source>
</evidence>
<accession>A0A0N4ZG41</accession>
<feature type="repeat" description="ANK" evidence="3">
    <location>
        <begin position="497"/>
        <end position="520"/>
    </location>
</feature>
<evidence type="ECO:0000313" key="4">
    <source>
        <dbReference type="Proteomes" id="UP000038045"/>
    </source>
</evidence>
<name>A0A0N4ZG41_PARTI</name>
<dbReference type="Gene3D" id="1.25.40.20">
    <property type="entry name" value="Ankyrin repeat-containing domain"/>
    <property type="match status" value="3"/>
</dbReference>
<dbReference type="WBParaSite" id="PTRK_0000671900.1">
    <property type="protein sequence ID" value="PTRK_0000671900.1"/>
    <property type="gene ID" value="PTRK_0000671900"/>
</dbReference>
<dbReference type="PANTHER" id="PTHR24198">
    <property type="entry name" value="ANKYRIN REPEAT AND PROTEIN KINASE DOMAIN-CONTAINING PROTEIN"/>
    <property type="match status" value="1"/>
</dbReference>
<organism evidence="4 5">
    <name type="scientific">Parastrongyloides trichosuri</name>
    <name type="common">Possum-specific nematode worm</name>
    <dbReference type="NCBI Taxonomy" id="131310"/>
    <lineage>
        <taxon>Eukaryota</taxon>
        <taxon>Metazoa</taxon>
        <taxon>Ecdysozoa</taxon>
        <taxon>Nematoda</taxon>
        <taxon>Chromadorea</taxon>
        <taxon>Rhabditida</taxon>
        <taxon>Tylenchina</taxon>
        <taxon>Panagrolaimomorpha</taxon>
        <taxon>Strongyloidoidea</taxon>
        <taxon>Strongyloididae</taxon>
        <taxon>Parastrongyloides</taxon>
    </lineage>
</organism>
<reference evidence="5" key="1">
    <citation type="submission" date="2017-02" db="UniProtKB">
        <authorList>
            <consortium name="WormBaseParasite"/>
        </authorList>
    </citation>
    <scope>IDENTIFICATION</scope>
</reference>
<dbReference type="AlphaFoldDB" id="A0A0N4ZG41"/>
<dbReference type="Proteomes" id="UP000038045">
    <property type="component" value="Unplaced"/>
</dbReference>
<dbReference type="InterPro" id="IPR036770">
    <property type="entry name" value="Ankyrin_rpt-contain_sf"/>
</dbReference>
<keyword evidence="1" id="KW-0677">Repeat</keyword>
<dbReference type="PROSITE" id="PS50088">
    <property type="entry name" value="ANK_REPEAT"/>
    <property type="match status" value="5"/>
</dbReference>
<protein>
    <submittedName>
        <fullName evidence="5">ANK_REP_REGION domain-containing protein</fullName>
    </submittedName>
</protein>
<evidence type="ECO:0000313" key="5">
    <source>
        <dbReference type="WBParaSite" id="PTRK_0000671900.1"/>
    </source>
</evidence>
<feature type="repeat" description="ANK" evidence="3">
    <location>
        <begin position="703"/>
        <end position="735"/>
    </location>
</feature>
<dbReference type="Pfam" id="PF12796">
    <property type="entry name" value="Ank_2"/>
    <property type="match status" value="3"/>
</dbReference>
<dbReference type="STRING" id="131310.A0A0N4ZG41"/>
<evidence type="ECO:0000256" key="1">
    <source>
        <dbReference type="ARBA" id="ARBA00022737"/>
    </source>
</evidence>
<proteinExistence type="predicted"/>
<feature type="repeat" description="ANK" evidence="3">
    <location>
        <begin position="531"/>
        <end position="563"/>
    </location>
</feature>